<keyword evidence="1" id="KW-1133">Transmembrane helix</keyword>
<dbReference type="AlphaFoldDB" id="A0A835XHH3"/>
<keyword evidence="1" id="KW-0812">Transmembrane</keyword>
<sequence length="269" mass="28545">MHNHNQHASGLRDSPLVFKQTEAEAIDCELWALSYYSYAATGCSAQEWRTAYQADANGIGIILALVATVAFAALLQAPVDGGGGGFEGLAVTQQVALVFYVAGMCVCGACALSGAFISMQQYTLSGMIAPPHFLSYLQTKGHLGIFRESYPWIHPTIYAFYVGVCSGTYLACGWQCFIVAVVVLGAGALVYTAADNDAYNGFVGFLRPKAEEAGLVWSGALRPPGRRLVTSLMKQRVRMTQARRSGRQQGGSGGGGGGQGAVRLQLQEV</sequence>
<dbReference type="Proteomes" id="UP000612055">
    <property type="component" value="Unassembled WGS sequence"/>
</dbReference>
<comment type="caution">
    <text evidence="2">The sequence shown here is derived from an EMBL/GenBank/DDBJ whole genome shotgun (WGS) entry which is preliminary data.</text>
</comment>
<organism evidence="2 3">
    <name type="scientific">Edaphochlamys debaryana</name>
    <dbReference type="NCBI Taxonomy" id="47281"/>
    <lineage>
        <taxon>Eukaryota</taxon>
        <taxon>Viridiplantae</taxon>
        <taxon>Chlorophyta</taxon>
        <taxon>core chlorophytes</taxon>
        <taxon>Chlorophyceae</taxon>
        <taxon>CS clade</taxon>
        <taxon>Chlamydomonadales</taxon>
        <taxon>Chlamydomonadales incertae sedis</taxon>
        <taxon>Edaphochlamys</taxon>
    </lineage>
</organism>
<accession>A0A835XHH3</accession>
<feature type="transmembrane region" description="Helical" evidence="1">
    <location>
        <begin position="97"/>
        <end position="117"/>
    </location>
</feature>
<evidence type="ECO:0000313" key="3">
    <source>
        <dbReference type="Proteomes" id="UP000612055"/>
    </source>
</evidence>
<keyword evidence="3" id="KW-1185">Reference proteome</keyword>
<evidence type="ECO:0000256" key="1">
    <source>
        <dbReference type="SAM" id="Phobius"/>
    </source>
</evidence>
<name>A0A835XHH3_9CHLO</name>
<gene>
    <name evidence="2" type="ORF">HYH03_018640</name>
</gene>
<proteinExistence type="predicted"/>
<evidence type="ECO:0000313" key="2">
    <source>
        <dbReference type="EMBL" id="KAG2482436.1"/>
    </source>
</evidence>
<dbReference type="EMBL" id="JAEHOE010000223">
    <property type="protein sequence ID" value="KAG2482436.1"/>
    <property type="molecule type" value="Genomic_DNA"/>
</dbReference>
<reference evidence="2" key="1">
    <citation type="journal article" date="2020" name="bioRxiv">
        <title>Comparative genomics of Chlamydomonas.</title>
        <authorList>
            <person name="Craig R.J."/>
            <person name="Hasan A.R."/>
            <person name="Ness R.W."/>
            <person name="Keightley P.D."/>
        </authorList>
    </citation>
    <scope>NUCLEOTIDE SEQUENCE</scope>
    <source>
        <strain evidence="2">CCAP 11/70</strain>
    </source>
</reference>
<keyword evidence="1" id="KW-0472">Membrane</keyword>
<feature type="transmembrane region" description="Helical" evidence="1">
    <location>
        <begin position="58"/>
        <end position="77"/>
    </location>
</feature>
<protein>
    <submittedName>
        <fullName evidence="2">Uncharacterized protein</fullName>
    </submittedName>
</protein>